<dbReference type="InterPro" id="IPR036388">
    <property type="entry name" value="WH-like_DNA-bd_sf"/>
</dbReference>
<proteinExistence type="inferred from homology"/>
<comment type="caution">
    <text evidence="4">The sequence shown here is derived from an EMBL/GenBank/DDBJ whole genome shotgun (WGS) entry which is preliminary data.</text>
</comment>
<evidence type="ECO:0000256" key="1">
    <source>
        <dbReference type="ARBA" id="ARBA00006184"/>
    </source>
</evidence>
<sequence>FHDVYTRICRKRSIPVMDQSEFVSLCTLLESRGMLQLKRSKEIRNCKVLLRLNPEEAEQVLGDRNLLAAVLEDKESLGKLCKA</sequence>
<dbReference type="EMBL" id="JAXCGZ010013960">
    <property type="protein sequence ID" value="KAK7071764.1"/>
    <property type="molecule type" value="Genomic_DNA"/>
</dbReference>
<evidence type="ECO:0000256" key="2">
    <source>
        <dbReference type="ARBA" id="ARBA00022705"/>
    </source>
</evidence>
<evidence type="ECO:0000313" key="5">
    <source>
        <dbReference type="Proteomes" id="UP001381693"/>
    </source>
</evidence>
<comment type="similarity">
    <text evidence="1">Belongs to the CDC6/cdc18 family.</text>
</comment>
<accession>A0AAN8X4A1</accession>
<evidence type="ECO:0000259" key="3">
    <source>
        <dbReference type="Pfam" id="PF09079"/>
    </source>
</evidence>
<evidence type="ECO:0000313" key="4">
    <source>
        <dbReference type="EMBL" id="KAK7071764.1"/>
    </source>
</evidence>
<protein>
    <submittedName>
        <fullName evidence="4">AAA ATPase</fullName>
    </submittedName>
</protein>
<dbReference type="GO" id="GO:0006260">
    <property type="term" value="P:DNA replication"/>
    <property type="evidence" value="ECO:0007669"/>
    <property type="project" value="UniProtKB-KW"/>
</dbReference>
<dbReference type="Gene3D" id="1.10.10.10">
    <property type="entry name" value="Winged helix-like DNA-binding domain superfamily/Winged helix DNA-binding domain"/>
    <property type="match status" value="1"/>
</dbReference>
<keyword evidence="2" id="KW-0235">DNA replication</keyword>
<reference evidence="4 5" key="1">
    <citation type="submission" date="2023-11" db="EMBL/GenBank/DDBJ databases">
        <title>Halocaridina rubra genome assembly.</title>
        <authorList>
            <person name="Smith C."/>
        </authorList>
    </citation>
    <scope>NUCLEOTIDE SEQUENCE [LARGE SCALE GENOMIC DNA]</scope>
    <source>
        <strain evidence="4">EP-1</strain>
        <tissue evidence="4">Whole</tissue>
    </source>
</reference>
<gene>
    <name evidence="4" type="primary">CDC6_1</name>
    <name evidence="4" type="ORF">SK128_005641</name>
</gene>
<organism evidence="4 5">
    <name type="scientific">Halocaridina rubra</name>
    <name type="common">Hawaiian red shrimp</name>
    <dbReference type="NCBI Taxonomy" id="373956"/>
    <lineage>
        <taxon>Eukaryota</taxon>
        <taxon>Metazoa</taxon>
        <taxon>Ecdysozoa</taxon>
        <taxon>Arthropoda</taxon>
        <taxon>Crustacea</taxon>
        <taxon>Multicrustacea</taxon>
        <taxon>Malacostraca</taxon>
        <taxon>Eumalacostraca</taxon>
        <taxon>Eucarida</taxon>
        <taxon>Decapoda</taxon>
        <taxon>Pleocyemata</taxon>
        <taxon>Caridea</taxon>
        <taxon>Atyoidea</taxon>
        <taxon>Atyidae</taxon>
        <taxon>Halocaridina</taxon>
    </lineage>
</organism>
<feature type="non-terminal residue" evidence="4">
    <location>
        <position position="1"/>
    </location>
</feature>
<feature type="domain" description="Cdc6 C-terminal" evidence="3">
    <location>
        <begin position="2"/>
        <end position="58"/>
    </location>
</feature>
<dbReference type="InterPro" id="IPR015163">
    <property type="entry name" value="Cdc6_C"/>
</dbReference>
<dbReference type="Pfam" id="PF09079">
    <property type="entry name" value="WHD_Cdc6"/>
    <property type="match status" value="1"/>
</dbReference>
<dbReference type="SUPFAM" id="SSF46785">
    <property type="entry name" value="Winged helix' DNA-binding domain"/>
    <property type="match status" value="1"/>
</dbReference>
<name>A0AAN8X4A1_HALRR</name>
<dbReference type="Proteomes" id="UP001381693">
    <property type="component" value="Unassembled WGS sequence"/>
</dbReference>
<keyword evidence="5" id="KW-1185">Reference proteome</keyword>
<dbReference type="AlphaFoldDB" id="A0AAN8X4A1"/>
<dbReference type="InterPro" id="IPR036390">
    <property type="entry name" value="WH_DNA-bd_sf"/>
</dbReference>